<dbReference type="AlphaFoldDB" id="A0A5S4V4V2"/>
<dbReference type="GO" id="GO:0005829">
    <property type="term" value="C:cytosol"/>
    <property type="evidence" value="ECO:0007669"/>
    <property type="project" value="TreeGrafter"/>
</dbReference>
<dbReference type="PANTHER" id="PTHR11548:SF1">
    <property type="entry name" value="THYMIDYLATE SYNTHASE 1"/>
    <property type="match status" value="1"/>
</dbReference>
<dbReference type="InterPro" id="IPR023451">
    <property type="entry name" value="Thymidate_synth/dCMP_Mease_dom"/>
</dbReference>
<dbReference type="GO" id="GO:0004799">
    <property type="term" value="F:thymidylate synthase activity"/>
    <property type="evidence" value="ECO:0007669"/>
    <property type="project" value="TreeGrafter"/>
</dbReference>
<accession>A0A5S4V4V2</accession>
<evidence type="ECO:0000259" key="3">
    <source>
        <dbReference type="Pfam" id="PF00303"/>
    </source>
</evidence>
<protein>
    <recommendedName>
        <fullName evidence="3">Thymidylate synthase/dCMP hydroxymethylase domain-containing protein</fullName>
    </recommendedName>
</protein>
<dbReference type="SUPFAM" id="SSF55831">
    <property type="entry name" value="Thymidylate synthase/dCMP hydroxymethylase"/>
    <property type="match status" value="1"/>
</dbReference>
<dbReference type="Pfam" id="PF00303">
    <property type="entry name" value="Thymidylat_synt"/>
    <property type="match status" value="1"/>
</dbReference>
<comment type="caution">
    <text evidence="4">The sequence shown here is derived from an EMBL/GenBank/DDBJ whole genome shotgun (WGS) entry which is preliminary data.</text>
</comment>
<dbReference type="PANTHER" id="PTHR11548">
    <property type="entry name" value="THYMIDYLATE SYNTHASE 1"/>
    <property type="match status" value="1"/>
</dbReference>
<dbReference type="GO" id="GO:0032259">
    <property type="term" value="P:methylation"/>
    <property type="evidence" value="ECO:0007669"/>
    <property type="project" value="UniProtKB-KW"/>
</dbReference>
<keyword evidence="5" id="KW-1185">Reference proteome</keyword>
<dbReference type="Proteomes" id="UP000325243">
    <property type="component" value="Unassembled WGS sequence"/>
</dbReference>
<sequence length="550" mass="61670">MCSSSVLYGMPNARCRVGCTGTSHGSDFGGRMKYRNATHAFVSELAQLRERGQVVEVRGATTTELLSRLVVLERPTERFITVPGRRNDPWATVAETMWVIAGREDVAYLERYLPRAPDYSDDGQVWRGAYGPRIRDWAGTDQVDEVRQLLLNDPLTRRAVINIFDPARDFIETRDVPCNNWIHFIQRDGRLDMNVAIRSNDIVWGFSGINTFEWSVLHEMMAYWTGFGVGHCSYFISSLHFYNDRLNQVDRTLSGFSGGSGYEAGWVAPSFITAWEDFPMVMQEWFRIEHELASGADAAAAITQFPDPLLRHFLELLRIKWLQRGDVNDGALMTEVENLGRTDGAFALRELLFRDSALIANAGTAHGADELRDDISRLHRMKDAAYGDAWKRRGELISIASNLARKADRIGSVTAGAPAGSESLLDTAVDLLVYALKYQLFIMEHDSELAAHTLGTSGLPFSDGTRWFDALLWHLDFDVQVGSVEQEAVQTVTAFNRLDELLQDTPEGPWATKQVLAEHLTVSALRLVHAVAAVDWGARSALRREARGER</sequence>
<name>A0A5S4V4V2_9MICO</name>
<gene>
    <name evidence="4" type="ORF">FYC51_03780</name>
</gene>
<feature type="domain" description="Thymidylate synthase/dCMP hydroxymethylase" evidence="3">
    <location>
        <begin position="79"/>
        <end position="253"/>
    </location>
</feature>
<evidence type="ECO:0000313" key="4">
    <source>
        <dbReference type="EMBL" id="TYL52863.1"/>
    </source>
</evidence>
<evidence type="ECO:0000313" key="5">
    <source>
        <dbReference type="Proteomes" id="UP000325243"/>
    </source>
</evidence>
<keyword evidence="2" id="KW-0808">Transferase</keyword>
<keyword evidence="1" id="KW-0489">Methyltransferase</keyword>
<evidence type="ECO:0000256" key="1">
    <source>
        <dbReference type="ARBA" id="ARBA00022603"/>
    </source>
</evidence>
<dbReference type="Gene3D" id="3.30.572.10">
    <property type="entry name" value="Thymidylate synthase/dCMP hydroxymethylase domain"/>
    <property type="match status" value="1"/>
</dbReference>
<proteinExistence type="predicted"/>
<dbReference type="InterPro" id="IPR036926">
    <property type="entry name" value="Thymidate_synth/dCMP_Mease_sf"/>
</dbReference>
<reference evidence="4 5" key="1">
    <citation type="submission" date="2019-08" db="EMBL/GenBank/DDBJ databases">
        <authorList>
            <person name="Hu J."/>
        </authorList>
    </citation>
    <scope>NUCLEOTIDE SEQUENCE [LARGE SCALE GENOMIC DNA]</scope>
    <source>
        <strain evidence="4 5">NEAU-184</strain>
    </source>
</reference>
<evidence type="ECO:0000256" key="2">
    <source>
        <dbReference type="ARBA" id="ARBA00022679"/>
    </source>
</evidence>
<dbReference type="EMBL" id="VSSB01000001">
    <property type="protein sequence ID" value="TYL52863.1"/>
    <property type="molecule type" value="Genomic_DNA"/>
</dbReference>
<organism evidence="4 5">
    <name type="scientific">Agromyces mariniharenae</name>
    <dbReference type="NCBI Taxonomy" id="2604423"/>
    <lineage>
        <taxon>Bacteria</taxon>
        <taxon>Bacillati</taxon>
        <taxon>Actinomycetota</taxon>
        <taxon>Actinomycetes</taxon>
        <taxon>Micrococcales</taxon>
        <taxon>Microbacteriaceae</taxon>
        <taxon>Agromyces</taxon>
    </lineage>
</organism>
<dbReference type="GO" id="GO:0006231">
    <property type="term" value="P:dTMP biosynthetic process"/>
    <property type="evidence" value="ECO:0007669"/>
    <property type="project" value="TreeGrafter"/>
</dbReference>
<dbReference type="InterPro" id="IPR045097">
    <property type="entry name" value="Thymidate_synth/dCMP_Mease"/>
</dbReference>